<keyword evidence="2" id="KW-1185">Reference proteome</keyword>
<dbReference type="OMA" id="WEVNAPS"/>
<dbReference type="GO" id="GO:0003924">
    <property type="term" value="F:GTPase activity"/>
    <property type="evidence" value="ECO:0007669"/>
    <property type="project" value="InterPro"/>
</dbReference>
<organism evidence="1 2">
    <name type="scientific">Daphnia pulex</name>
    <name type="common">Water flea</name>
    <dbReference type="NCBI Taxonomy" id="6669"/>
    <lineage>
        <taxon>Eukaryota</taxon>
        <taxon>Metazoa</taxon>
        <taxon>Ecdysozoa</taxon>
        <taxon>Arthropoda</taxon>
        <taxon>Crustacea</taxon>
        <taxon>Branchiopoda</taxon>
        <taxon>Diplostraca</taxon>
        <taxon>Cladocera</taxon>
        <taxon>Anomopoda</taxon>
        <taxon>Daphniidae</taxon>
        <taxon>Daphnia</taxon>
    </lineage>
</organism>
<dbReference type="InParanoid" id="E9GY19"/>
<sequence>MMKKQNVGCLVPYGMVSERREVSRKKGLMFAKNHSMIFFEASAKTKDGVQMAFEELVQKIIQTPGLWEVNAPSQRGMSLSYRTEGGQPWSCLGYCSLV</sequence>
<reference evidence="1 2" key="1">
    <citation type="journal article" date="2011" name="Science">
        <title>The ecoresponsive genome of Daphnia pulex.</title>
        <authorList>
            <person name="Colbourne J.K."/>
            <person name="Pfrender M.E."/>
            <person name="Gilbert D."/>
            <person name="Thomas W.K."/>
            <person name="Tucker A."/>
            <person name="Oakley T.H."/>
            <person name="Tokishita S."/>
            <person name="Aerts A."/>
            <person name="Arnold G.J."/>
            <person name="Basu M.K."/>
            <person name="Bauer D.J."/>
            <person name="Caceres C.E."/>
            <person name="Carmel L."/>
            <person name="Casola C."/>
            <person name="Choi J.H."/>
            <person name="Detter J.C."/>
            <person name="Dong Q."/>
            <person name="Dusheyko S."/>
            <person name="Eads B.D."/>
            <person name="Frohlich T."/>
            <person name="Geiler-Samerotte K.A."/>
            <person name="Gerlach D."/>
            <person name="Hatcher P."/>
            <person name="Jogdeo S."/>
            <person name="Krijgsveld J."/>
            <person name="Kriventseva E.V."/>
            <person name="Kultz D."/>
            <person name="Laforsch C."/>
            <person name="Lindquist E."/>
            <person name="Lopez J."/>
            <person name="Manak J.R."/>
            <person name="Muller J."/>
            <person name="Pangilinan J."/>
            <person name="Patwardhan R.P."/>
            <person name="Pitluck S."/>
            <person name="Pritham E.J."/>
            <person name="Rechtsteiner A."/>
            <person name="Rho M."/>
            <person name="Rogozin I.B."/>
            <person name="Sakarya O."/>
            <person name="Salamov A."/>
            <person name="Schaack S."/>
            <person name="Shapiro H."/>
            <person name="Shiga Y."/>
            <person name="Skalitzky C."/>
            <person name="Smith Z."/>
            <person name="Souvorov A."/>
            <person name="Sung W."/>
            <person name="Tang Z."/>
            <person name="Tsuchiya D."/>
            <person name="Tu H."/>
            <person name="Vos H."/>
            <person name="Wang M."/>
            <person name="Wolf Y.I."/>
            <person name="Yamagata H."/>
            <person name="Yamada T."/>
            <person name="Ye Y."/>
            <person name="Shaw J.R."/>
            <person name="Andrews J."/>
            <person name="Crease T.J."/>
            <person name="Tang H."/>
            <person name="Lucas S.M."/>
            <person name="Robertson H.M."/>
            <person name="Bork P."/>
            <person name="Koonin E.V."/>
            <person name="Zdobnov E.M."/>
            <person name="Grigoriev I.V."/>
            <person name="Lynch M."/>
            <person name="Boore J.L."/>
        </authorList>
    </citation>
    <scope>NUCLEOTIDE SEQUENCE [LARGE SCALE GENOMIC DNA]</scope>
</reference>
<dbReference type="Pfam" id="PF00071">
    <property type="entry name" value="Ras"/>
    <property type="match status" value="1"/>
</dbReference>
<dbReference type="HOGENOM" id="CLU_041217_25_0_1"/>
<dbReference type="STRING" id="6669.E9GY19"/>
<dbReference type="KEGG" id="dpx:DAPPUDRAFT_323151"/>
<dbReference type="PROSITE" id="PS51419">
    <property type="entry name" value="RAB"/>
    <property type="match status" value="1"/>
</dbReference>
<dbReference type="InterPro" id="IPR001806">
    <property type="entry name" value="Small_GTPase"/>
</dbReference>
<dbReference type="OrthoDB" id="9989112at2759"/>
<protein>
    <submittedName>
        <fullName evidence="1">Uncharacterized protein</fullName>
    </submittedName>
</protein>
<gene>
    <name evidence="1" type="ORF">DAPPUDRAFT_323151</name>
</gene>
<dbReference type="InterPro" id="IPR027417">
    <property type="entry name" value="P-loop_NTPase"/>
</dbReference>
<proteinExistence type="predicted"/>
<dbReference type="AlphaFoldDB" id="E9GY19"/>
<dbReference type="SUPFAM" id="SSF52540">
    <property type="entry name" value="P-loop containing nucleoside triphosphate hydrolases"/>
    <property type="match status" value="1"/>
</dbReference>
<dbReference type="GO" id="GO:0005525">
    <property type="term" value="F:GTP binding"/>
    <property type="evidence" value="ECO:0007669"/>
    <property type="project" value="InterPro"/>
</dbReference>
<dbReference type="Gene3D" id="3.40.50.300">
    <property type="entry name" value="P-loop containing nucleotide triphosphate hydrolases"/>
    <property type="match status" value="1"/>
</dbReference>
<dbReference type="eggNOG" id="KOG0080">
    <property type="taxonomic scope" value="Eukaryota"/>
</dbReference>
<dbReference type="EMBL" id="GL732574">
    <property type="protein sequence ID" value="EFX75637.1"/>
    <property type="molecule type" value="Genomic_DNA"/>
</dbReference>
<dbReference type="Proteomes" id="UP000000305">
    <property type="component" value="Unassembled WGS sequence"/>
</dbReference>
<evidence type="ECO:0000313" key="1">
    <source>
        <dbReference type="EMBL" id="EFX75637.1"/>
    </source>
</evidence>
<name>E9GY19_DAPPU</name>
<accession>E9GY19</accession>
<evidence type="ECO:0000313" key="2">
    <source>
        <dbReference type="Proteomes" id="UP000000305"/>
    </source>
</evidence>